<comment type="caution">
    <text evidence="3">The sequence shown here is derived from an EMBL/GenBank/DDBJ whole genome shotgun (WGS) entry which is preliminary data.</text>
</comment>
<dbReference type="Gene3D" id="2.60.120.1440">
    <property type="match status" value="1"/>
</dbReference>
<accession>A0A1V2GZL5</accession>
<dbReference type="InterPro" id="IPR012373">
    <property type="entry name" value="Ferrdict_sens_TM"/>
</dbReference>
<protein>
    <recommendedName>
        <fullName evidence="5">FecR protein domain-containing protein</fullName>
    </recommendedName>
</protein>
<dbReference type="GO" id="GO:0016989">
    <property type="term" value="F:sigma factor antagonist activity"/>
    <property type="evidence" value="ECO:0007669"/>
    <property type="project" value="TreeGrafter"/>
</dbReference>
<dbReference type="PIRSF" id="PIRSF018266">
    <property type="entry name" value="FecR"/>
    <property type="match status" value="1"/>
</dbReference>
<dbReference type="Pfam" id="PF04773">
    <property type="entry name" value="FecR"/>
    <property type="match status" value="1"/>
</dbReference>
<dbReference type="Proteomes" id="UP000188879">
    <property type="component" value="Unassembled WGS sequence"/>
</dbReference>
<dbReference type="PANTHER" id="PTHR30273">
    <property type="entry name" value="PERIPLASMIC SIGNAL SENSOR AND SIGMA FACTOR ACTIVATOR FECR-RELATED"/>
    <property type="match status" value="1"/>
</dbReference>
<organism evidence="3 4">
    <name type="scientific">Teichococcus deserti</name>
    <dbReference type="NCBI Taxonomy" id="1817963"/>
    <lineage>
        <taxon>Bacteria</taxon>
        <taxon>Pseudomonadati</taxon>
        <taxon>Pseudomonadota</taxon>
        <taxon>Alphaproteobacteria</taxon>
        <taxon>Acetobacterales</taxon>
        <taxon>Roseomonadaceae</taxon>
        <taxon>Roseomonas</taxon>
    </lineage>
</organism>
<evidence type="ECO:0000313" key="3">
    <source>
        <dbReference type="EMBL" id="ONG50122.1"/>
    </source>
</evidence>
<sequence>MRGDAPAAPGALAAAADPAWQAAMDFLLALEQRPDDAALQARLQRWLAADPAHVSAYEEARALSDLAPQLAPAMPWPGAVAPGRRAAPRRRLLGSAAALAAAAAGIAWLGRPAGDGLLETATGEIRAVELADGSRVTLDTGSAIRVDFSDGARRVALLRGQAFFAVAADAARPFAVAAGAAEVRVLGTRFALRRGAADLELAVEEGRVGLAFAGRDLTEAAPLLAGARARLDLGSGALRREAVPPAAVAAWRQGRLVVERWTVAEVLAELQRYLRARIWLRDAALGAQRVHGSYDLARPEAAAAAVVETAGGRLRRVTPWLLLAEAR</sequence>
<feature type="domain" description="FecR N-terminal" evidence="2">
    <location>
        <begin position="21"/>
        <end position="63"/>
    </location>
</feature>
<evidence type="ECO:0000313" key="4">
    <source>
        <dbReference type="Proteomes" id="UP000188879"/>
    </source>
</evidence>
<evidence type="ECO:0000259" key="2">
    <source>
        <dbReference type="Pfam" id="PF16220"/>
    </source>
</evidence>
<dbReference type="Pfam" id="PF16220">
    <property type="entry name" value="DUF4880"/>
    <property type="match status" value="1"/>
</dbReference>
<reference evidence="3 4" key="1">
    <citation type="submission" date="2016-10" db="EMBL/GenBank/DDBJ databases">
        <title>Draft Genome sequence of Roseomonas sp. strain M3.</title>
        <authorList>
            <person name="Subhash Y."/>
            <person name="Lee S."/>
        </authorList>
    </citation>
    <scope>NUCLEOTIDE SEQUENCE [LARGE SCALE GENOMIC DNA]</scope>
    <source>
        <strain evidence="3 4">M3</strain>
    </source>
</reference>
<dbReference type="PANTHER" id="PTHR30273:SF2">
    <property type="entry name" value="PROTEIN FECR"/>
    <property type="match status" value="1"/>
</dbReference>
<feature type="domain" description="FecR protein" evidence="1">
    <location>
        <begin position="118"/>
        <end position="208"/>
    </location>
</feature>
<dbReference type="InterPro" id="IPR032623">
    <property type="entry name" value="FecR_N"/>
</dbReference>
<dbReference type="EMBL" id="MLCO01000203">
    <property type="protein sequence ID" value="ONG50122.1"/>
    <property type="molecule type" value="Genomic_DNA"/>
</dbReference>
<evidence type="ECO:0008006" key="5">
    <source>
        <dbReference type="Google" id="ProtNLM"/>
    </source>
</evidence>
<proteinExistence type="predicted"/>
<keyword evidence="4" id="KW-1185">Reference proteome</keyword>
<gene>
    <name evidence="3" type="ORF">BKE38_19335</name>
</gene>
<name>A0A1V2GZL5_9PROT</name>
<dbReference type="InterPro" id="IPR006860">
    <property type="entry name" value="FecR"/>
</dbReference>
<evidence type="ECO:0000259" key="1">
    <source>
        <dbReference type="Pfam" id="PF04773"/>
    </source>
</evidence>
<dbReference type="RefSeq" id="WP_076958949.1">
    <property type="nucleotide sequence ID" value="NZ_MLCO01000203.1"/>
</dbReference>
<dbReference type="AlphaFoldDB" id="A0A1V2GZL5"/>